<feature type="domain" description="Citrate transporter-like" evidence="7">
    <location>
        <begin position="25"/>
        <end position="379"/>
    </location>
</feature>
<evidence type="ECO:0000256" key="5">
    <source>
        <dbReference type="ARBA" id="ARBA00023136"/>
    </source>
</evidence>
<gene>
    <name evidence="8" type="ORF">ACFFK0_08800</name>
</gene>
<feature type="transmembrane region" description="Helical" evidence="6">
    <location>
        <begin position="290"/>
        <end position="310"/>
    </location>
</feature>
<evidence type="ECO:0000256" key="4">
    <source>
        <dbReference type="ARBA" id="ARBA00022989"/>
    </source>
</evidence>
<keyword evidence="3 6" id="KW-0812">Transmembrane</keyword>
<keyword evidence="4 6" id="KW-1133">Transmembrane helix</keyword>
<sequence>MYEISAQAAAWQTAGAAVVFAAIVFLFIWERWHRGLVAILGAAAVILIGAVPLSSLAKWLHLPFIALVIGMSAIAGVAQKSGLMAVLAVLLTRAGGGGPGRTVGLLLLATGAAGALLDPVAAVLTLIPVGLQLGSLLGLRRSPLLFGQMLAASLGGIVTLNGSPVNMLISAAHSFTYIDILLHIGLPALALLVAFTAIMAIIYRGRARPELLLDAAEWKPRAWLREPVLLRGSAVALGGVTLVFLLHHWLPVHPGWVALIAAAALVAFSRKRYDVRELVEDVDWRTASSLLGLFVLAGALAETGVIHALAQGAAELSAGSLPLLAVLLLWLSALLAGALGPLPVAALLVQLIPALAGVVPAAAADAAQLHPLYWALALGTALGAAASPLGAPGNVAAIAMAARAKESATVADFLRWSAPAAAGGLALATLYTLLQ</sequence>
<evidence type="ECO:0000313" key="8">
    <source>
        <dbReference type="EMBL" id="MFC0212560.1"/>
    </source>
</evidence>
<feature type="transmembrane region" description="Helical" evidence="6">
    <location>
        <begin position="64"/>
        <end position="91"/>
    </location>
</feature>
<name>A0ABV6DIT7_9BACL</name>
<keyword evidence="2" id="KW-0813">Transport</keyword>
<dbReference type="Pfam" id="PF03600">
    <property type="entry name" value="CitMHS"/>
    <property type="match status" value="1"/>
</dbReference>
<reference evidence="8 9" key="1">
    <citation type="submission" date="2024-09" db="EMBL/GenBank/DDBJ databases">
        <authorList>
            <person name="Sun Q."/>
            <person name="Mori K."/>
        </authorList>
    </citation>
    <scope>NUCLEOTIDE SEQUENCE [LARGE SCALE GENOMIC DNA]</scope>
    <source>
        <strain evidence="8 9">CCM 7759</strain>
    </source>
</reference>
<feature type="transmembrane region" description="Helical" evidence="6">
    <location>
        <begin position="375"/>
        <end position="401"/>
    </location>
</feature>
<feature type="transmembrane region" description="Helical" evidence="6">
    <location>
        <begin position="143"/>
        <end position="160"/>
    </location>
</feature>
<evidence type="ECO:0000259" key="7">
    <source>
        <dbReference type="Pfam" id="PF03600"/>
    </source>
</evidence>
<evidence type="ECO:0000313" key="9">
    <source>
        <dbReference type="Proteomes" id="UP001589776"/>
    </source>
</evidence>
<evidence type="ECO:0000256" key="3">
    <source>
        <dbReference type="ARBA" id="ARBA00022692"/>
    </source>
</evidence>
<proteinExistence type="predicted"/>
<keyword evidence="5 6" id="KW-0472">Membrane</keyword>
<feature type="transmembrane region" description="Helical" evidence="6">
    <location>
        <begin position="316"/>
        <end position="337"/>
    </location>
</feature>
<dbReference type="InterPro" id="IPR004680">
    <property type="entry name" value="Cit_transptr-like_dom"/>
</dbReference>
<feature type="transmembrane region" description="Helical" evidence="6">
    <location>
        <begin position="344"/>
        <end position="363"/>
    </location>
</feature>
<organism evidence="8 9">
    <name type="scientific">Paenibacillus chartarius</name>
    <dbReference type="NCBI Taxonomy" id="747481"/>
    <lineage>
        <taxon>Bacteria</taxon>
        <taxon>Bacillati</taxon>
        <taxon>Bacillota</taxon>
        <taxon>Bacilli</taxon>
        <taxon>Bacillales</taxon>
        <taxon>Paenibacillaceae</taxon>
        <taxon>Paenibacillus</taxon>
    </lineage>
</organism>
<feature type="transmembrane region" description="Helical" evidence="6">
    <location>
        <begin position="252"/>
        <end position="269"/>
    </location>
</feature>
<comment type="subcellular location">
    <subcellularLocation>
        <location evidence="1">Membrane</location>
        <topology evidence="1">Multi-pass membrane protein</topology>
    </subcellularLocation>
</comment>
<accession>A0ABV6DIT7</accession>
<dbReference type="PANTHER" id="PTHR43568:SF1">
    <property type="entry name" value="P PROTEIN"/>
    <property type="match status" value="1"/>
</dbReference>
<keyword evidence="9" id="KW-1185">Reference proteome</keyword>
<comment type="caution">
    <text evidence="8">The sequence shown here is derived from an EMBL/GenBank/DDBJ whole genome shotgun (WGS) entry which is preliminary data.</text>
</comment>
<feature type="transmembrane region" description="Helical" evidence="6">
    <location>
        <begin position="180"/>
        <end position="203"/>
    </location>
</feature>
<feature type="transmembrane region" description="Helical" evidence="6">
    <location>
        <begin position="35"/>
        <end position="57"/>
    </location>
</feature>
<evidence type="ECO:0000256" key="1">
    <source>
        <dbReference type="ARBA" id="ARBA00004141"/>
    </source>
</evidence>
<evidence type="ECO:0000256" key="2">
    <source>
        <dbReference type="ARBA" id="ARBA00022448"/>
    </source>
</evidence>
<feature type="transmembrane region" description="Helical" evidence="6">
    <location>
        <begin position="9"/>
        <end position="29"/>
    </location>
</feature>
<protein>
    <submittedName>
        <fullName evidence="8">SLC13 family permease</fullName>
    </submittedName>
</protein>
<dbReference type="EMBL" id="JBHLWN010000031">
    <property type="protein sequence ID" value="MFC0212560.1"/>
    <property type="molecule type" value="Genomic_DNA"/>
</dbReference>
<dbReference type="RefSeq" id="WP_377469747.1">
    <property type="nucleotide sequence ID" value="NZ_JBHLWN010000031.1"/>
</dbReference>
<dbReference type="PANTHER" id="PTHR43568">
    <property type="entry name" value="P PROTEIN"/>
    <property type="match status" value="1"/>
</dbReference>
<evidence type="ECO:0000256" key="6">
    <source>
        <dbReference type="SAM" id="Phobius"/>
    </source>
</evidence>
<dbReference type="InterPro" id="IPR051475">
    <property type="entry name" value="Diverse_Ion_Transporter"/>
</dbReference>
<feature type="transmembrane region" description="Helical" evidence="6">
    <location>
        <begin position="103"/>
        <end position="131"/>
    </location>
</feature>
<dbReference type="Proteomes" id="UP001589776">
    <property type="component" value="Unassembled WGS sequence"/>
</dbReference>